<evidence type="ECO:0000313" key="2">
    <source>
        <dbReference type="Proteomes" id="UP000598174"/>
    </source>
</evidence>
<comment type="caution">
    <text evidence="1">The sequence shown here is derived from an EMBL/GenBank/DDBJ whole genome shotgun (WGS) entry which is preliminary data.</text>
</comment>
<proteinExistence type="predicted"/>
<evidence type="ECO:0000313" key="1">
    <source>
        <dbReference type="EMBL" id="GIE12960.1"/>
    </source>
</evidence>
<dbReference type="Proteomes" id="UP000598174">
    <property type="component" value="Unassembled WGS sequence"/>
</dbReference>
<reference evidence="1" key="1">
    <citation type="submission" date="2021-01" db="EMBL/GenBank/DDBJ databases">
        <title>Whole genome shotgun sequence of Actinoplanes ferrugineus NBRC 15555.</title>
        <authorList>
            <person name="Komaki H."/>
            <person name="Tamura T."/>
        </authorList>
    </citation>
    <scope>NUCLEOTIDE SEQUENCE</scope>
    <source>
        <strain evidence="1">NBRC 15555</strain>
    </source>
</reference>
<name>A0A919MHT0_9ACTN</name>
<accession>A0A919MHT0</accession>
<dbReference type="EMBL" id="BOMM01000045">
    <property type="protein sequence ID" value="GIE12960.1"/>
    <property type="molecule type" value="Genomic_DNA"/>
</dbReference>
<gene>
    <name evidence="1" type="ORF">Afe05nite_48000</name>
</gene>
<organism evidence="1 2">
    <name type="scientific">Paractinoplanes ferrugineus</name>
    <dbReference type="NCBI Taxonomy" id="113564"/>
    <lineage>
        <taxon>Bacteria</taxon>
        <taxon>Bacillati</taxon>
        <taxon>Actinomycetota</taxon>
        <taxon>Actinomycetes</taxon>
        <taxon>Micromonosporales</taxon>
        <taxon>Micromonosporaceae</taxon>
        <taxon>Paractinoplanes</taxon>
    </lineage>
</organism>
<sequence>MTGEFVITSPSSRSDSDAEDAFLTLVAAGEPATWTPRQPVRSYRMAKDGCGGWL</sequence>
<protein>
    <submittedName>
        <fullName evidence="1">Uncharacterized protein</fullName>
    </submittedName>
</protein>
<dbReference type="AlphaFoldDB" id="A0A919MHT0"/>
<keyword evidence="2" id="KW-1185">Reference proteome</keyword>